<dbReference type="EMBL" id="OV651822">
    <property type="protein sequence ID" value="CAH1100450.1"/>
    <property type="molecule type" value="Genomic_DNA"/>
</dbReference>
<reference evidence="2" key="1">
    <citation type="submission" date="2022-01" db="EMBL/GenBank/DDBJ databases">
        <authorList>
            <person name="King R."/>
        </authorList>
    </citation>
    <scope>NUCLEOTIDE SEQUENCE</scope>
</reference>
<evidence type="ECO:0000256" key="1">
    <source>
        <dbReference type="SAM" id="MobiDB-lite"/>
    </source>
</evidence>
<keyword evidence="3" id="KW-1185">Reference proteome</keyword>
<dbReference type="OrthoDB" id="6249720at2759"/>
<evidence type="ECO:0000313" key="3">
    <source>
        <dbReference type="Proteomes" id="UP001153636"/>
    </source>
</evidence>
<protein>
    <submittedName>
        <fullName evidence="2">Uncharacterized protein</fullName>
    </submittedName>
</protein>
<gene>
    <name evidence="2" type="ORF">PSYICH_LOCUS1703</name>
</gene>
<dbReference type="AlphaFoldDB" id="A0A9P0CIG2"/>
<sequence>MEKALPRKRLHQTRNDLSRNDKQLFKLHLKLSYILEWEDWEKIDIITLSRIESTPQTPMTNLKQTVIKLSNRPLTVNETNLLAKEGNFSITLQTTPTEEIIANIEDGIEKLPPDVKEVVCSESARILRKAKPPKSNISRGEKAAIRRMQQSS</sequence>
<proteinExistence type="predicted"/>
<organism evidence="2 3">
    <name type="scientific">Psylliodes chrysocephalus</name>
    <dbReference type="NCBI Taxonomy" id="3402493"/>
    <lineage>
        <taxon>Eukaryota</taxon>
        <taxon>Metazoa</taxon>
        <taxon>Ecdysozoa</taxon>
        <taxon>Arthropoda</taxon>
        <taxon>Hexapoda</taxon>
        <taxon>Insecta</taxon>
        <taxon>Pterygota</taxon>
        <taxon>Neoptera</taxon>
        <taxon>Endopterygota</taxon>
        <taxon>Coleoptera</taxon>
        <taxon>Polyphaga</taxon>
        <taxon>Cucujiformia</taxon>
        <taxon>Chrysomeloidea</taxon>
        <taxon>Chrysomelidae</taxon>
        <taxon>Galerucinae</taxon>
        <taxon>Alticini</taxon>
        <taxon>Psylliodes</taxon>
    </lineage>
</organism>
<name>A0A9P0CIG2_9CUCU</name>
<evidence type="ECO:0000313" key="2">
    <source>
        <dbReference type="EMBL" id="CAH1100450.1"/>
    </source>
</evidence>
<feature type="region of interest" description="Disordered" evidence="1">
    <location>
        <begin position="130"/>
        <end position="152"/>
    </location>
</feature>
<accession>A0A9P0CIG2</accession>
<dbReference type="Proteomes" id="UP001153636">
    <property type="component" value="Chromosome 10"/>
</dbReference>